<protein>
    <submittedName>
        <fullName evidence="1">Uncharacterized protein</fullName>
    </submittedName>
</protein>
<name>A0A4P9C8S7_EUBML</name>
<accession>A0A4P9C8S7</accession>
<evidence type="ECO:0000313" key="1">
    <source>
        <dbReference type="EMBL" id="QCT71834.1"/>
    </source>
</evidence>
<dbReference type="EMBL" id="CP029487">
    <property type="protein sequence ID" value="QCT71834.1"/>
    <property type="molecule type" value="Genomic_DNA"/>
</dbReference>
<dbReference type="KEGG" id="emt:CPZ25_011005"/>
<dbReference type="AlphaFoldDB" id="A0A4P9C8S7"/>
<sequence>MLASKGYYDGKNILPLEKLRLKKNQLVKITVLDEYADEKELARLTAKKGSSRGLFAKYANPQKIVQEKNAWSNAVKEKHTNDDTL</sequence>
<dbReference type="Proteomes" id="UP000218387">
    <property type="component" value="Chromosome"/>
</dbReference>
<reference evidence="1 2" key="1">
    <citation type="submission" date="2018-05" db="EMBL/GenBank/DDBJ databases">
        <title>Genome comparison of Eubacterium sp.</title>
        <authorList>
            <person name="Feng Y."/>
            <person name="Sanchez-Andrea I."/>
            <person name="Stams A.J.M."/>
            <person name="De Vos W.M."/>
        </authorList>
    </citation>
    <scope>NUCLEOTIDE SEQUENCE [LARGE SCALE GENOMIC DNA]</scope>
    <source>
        <strain evidence="1 2">YI</strain>
    </source>
</reference>
<evidence type="ECO:0000313" key="2">
    <source>
        <dbReference type="Proteomes" id="UP000218387"/>
    </source>
</evidence>
<keyword evidence="2" id="KW-1185">Reference proteome</keyword>
<gene>
    <name evidence="1" type="ORF">CPZ25_011005</name>
</gene>
<dbReference type="RefSeq" id="WP_096918606.1">
    <property type="nucleotide sequence ID" value="NZ_CP029487.1"/>
</dbReference>
<proteinExistence type="predicted"/>
<organism evidence="1 2">
    <name type="scientific">Eubacterium maltosivorans</name>
    <dbReference type="NCBI Taxonomy" id="2041044"/>
    <lineage>
        <taxon>Bacteria</taxon>
        <taxon>Bacillati</taxon>
        <taxon>Bacillota</taxon>
        <taxon>Clostridia</taxon>
        <taxon>Eubacteriales</taxon>
        <taxon>Eubacteriaceae</taxon>
        <taxon>Eubacterium</taxon>
    </lineage>
</organism>